<evidence type="ECO:0000256" key="3">
    <source>
        <dbReference type="ARBA" id="ARBA00012115"/>
    </source>
</evidence>
<keyword evidence="10" id="KW-0464">Manganese</keyword>
<evidence type="ECO:0000256" key="5">
    <source>
        <dbReference type="ARBA" id="ARBA00022763"/>
    </source>
</evidence>
<keyword evidence="15" id="KW-1185">Reference proteome</keyword>
<dbReference type="STRING" id="28377.ENSACAP00000019217"/>
<evidence type="ECO:0000259" key="13">
    <source>
        <dbReference type="Pfam" id="PF03372"/>
    </source>
</evidence>
<evidence type="ECO:0000256" key="1">
    <source>
        <dbReference type="ARBA" id="ARBA00000493"/>
    </source>
</evidence>
<dbReference type="Proteomes" id="UP000001646">
    <property type="component" value="Chromosome 1"/>
</dbReference>
<comment type="catalytic activity">
    <reaction evidence="1">
        <text>Exonucleolytic cleavage in the 3'- to 5'-direction to yield nucleoside 5'-phosphates.</text>
        <dbReference type="EC" id="3.1.11.2"/>
    </reaction>
</comment>
<feature type="binding site" evidence="10">
    <location>
        <position position="95"/>
    </location>
    <ligand>
        <name>Mg(2+)</name>
        <dbReference type="ChEBI" id="CHEBI:18420"/>
        <label>1</label>
    </ligand>
</feature>
<keyword evidence="8" id="KW-0234">DNA repair</keyword>
<dbReference type="InParanoid" id="G1KWC1"/>
<sequence>MREKKRDRKKKKKETRRKQKQRKREVCRKKNRNWRTTKRGWYQSTLMKMTTSKNAILTHLRIYSNNINGLNSPIKRRNLMSQLGKKNFDITALQETHIAAKHSIHLVNRKIGREFISCDSIKKRGVVLYIKEKISPTLQFKDMEGRYIAVTIVIDHQIILICNIYAPNGPKTKFIRDLRKQISEVKFDHLILLGDFNGVLDSDLDTSKKIKSRNYEKARLLPNNFIKLKEEFDLHDAWRYHNHTERDYTFYSDRHKTWARIDMIWLSNSLCTRIEEVKIQPRDKSDHCPVTI</sequence>
<proteinExistence type="inferred from homology"/>
<comment type="similarity">
    <text evidence="2">Belongs to the DNA repair enzymes AP/ExoA family.</text>
</comment>
<keyword evidence="6" id="KW-0378">Hydrolase</keyword>
<feature type="active site" description="Proton acceptor" evidence="9">
    <location>
        <position position="287"/>
    </location>
</feature>
<evidence type="ECO:0000256" key="2">
    <source>
        <dbReference type="ARBA" id="ARBA00007092"/>
    </source>
</evidence>
<evidence type="ECO:0000256" key="6">
    <source>
        <dbReference type="ARBA" id="ARBA00022801"/>
    </source>
</evidence>
<dbReference type="InterPro" id="IPR005135">
    <property type="entry name" value="Endo/exonuclease/phosphatase"/>
</dbReference>
<dbReference type="EC" id="3.1.11.2" evidence="3"/>
<dbReference type="InterPro" id="IPR036691">
    <property type="entry name" value="Endo/exonu/phosph_ase_sf"/>
</dbReference>
<evidence type="ECO:0000256" key="9">
    <source>
        <dbReference type="PIRSR" id="PIRSR604808-1"/>
    </source>
</evidence>
<dbReference type="GeneTree" id="ENSGT00960000189322"/>
<feature type="binding site" evidence="10">
    <location>
        <position position="197"/>
    </location>
    <ligand>
        <name>Mg(2+)</name>
        <dbReference type="ChEBI" id="CHEBI:18420"/>
        <label>1</label>
    </ligand>
</feature>
<feature type="binding site" evidence="10">
    <location>
        <position position="287"/>
    </location>
    <ligand>
        <name>Mg(2+)</name>
        <dbReference type="ChEBI" id="CHEBI:18420"/>
        <label>1</label>
    </ligand>
</feature>
<evidence type="ECO:0000256" key="7">
    <source>
        <dbReference type="ARBA" id="ARBA00022842"/>
    </source>
</evidence>
<dbReference type="GO" id="GO:0046872">
    <property type="term" value="F:metal ion binding"/>
    <property type="evidence" value="ECO:0007669"/>
    <property type="project" value="UniProtKB-KW"/>
</dbReference>
<feature type="binding site" evidence="10">
    <location>
        <position position="195"/>
    </location>
    <ligand>
        <name>Mg(2+)</name>
        <dbReference type="ChEBI" id="CHEBI:18420"/>
        <label>1</label>
    </ligand>
</feature>
<feature type="region of interest" description="Disordered" evidence="12">
    <location>
        <begin position="1"/>
        <end position="34"/>
    </location>
</feature>
<dbReference type="PANTHER" id="PTHR22748:SF27">
    <property type="entry name" value="DNA-(APURINIC OR APYRIMIDINIC SITE) ENDONUCLEASE 2"/>
    <property type="match status" value="1"/>
</dbReference>
<feature type="binding site" evidence="10">
    <location>
        <position position="286"/>
    </location>
    <ligand>
        <name>Mg(2+)</name>
        <dbReference type="ChEBI" id="CHEBI:18420"/>
        <label>1</label>
    </ligand>
</feature>
<feature type="active site" evidence="9">
    <location>
        <position position="165"/>
    </location>
</feature>
<dbReference type="HOGENOM" id="CLU_000680_2_0_1"/>
<name>G1KWC1_ANOCA</name>
<organism evidence="14 15">
    <name type="scientific">Anolis carolinensis</name>
    <name type="common">Green anole</name>
    <name type="synonym">American chameleon</name>
    <dbReference type="NCBI Taxonomy" id="28377"/>
    <lineage>
        <taxon>Eukaryota</taxon>
        <taxon>Metazoa</taxon>
        <taxon>Chordata</taxon>
        <taxon>Craniata</taxon>
        <taxon>Vertebrata</taxon>
        <taxon>Euteleostomi</taxon>
        <taxon>Lepidosauria</taxon>
        <taxon>Squamata</taxon>
        <taxon>Bifurcata</taxon>
        <taxon>Unidentata</taxon>
        <taxon>Episquamata</taxon>
        <taxon>Toxicofera</taxon>
        <taxon>Iguania</taxon>
        <taxon>Dactyloidae</taxon>
        <taxon>Anolis</taxon>
    </lineage>
</organism>
<reference evidence="14 15" key="1">
    <citation type="submission" date="2009-12" db="EMBL/GenBank/DDBJ databases">
        <title>The Genome Sequence of Anolis carolinensis (Green Anole Lizard).</title>
        <authorList>
            <consortium name="The Genome Sequencing Platform"/>
            <person name="Di Palma F."/>
            <person name="Alfoldi J."/>
            <person name="Heiman D."/>
            <person name="Young S."/>
            <person name="Grabherr M."/>
            <person name="Johnson J."/>
            <person name="Lander E.S."/>
            <person name="Lindblad-Toh K."/>
        </authorList>
    </citation>
    <scope>NUCLEOTIDE SEQUENCE [LARGE SCALE GENOMIC DNA]</scope>
    <source>
        <strain evidence="14 15">JBL SC #1</strain>
    </source>
</reference>
<dbReference type="AlphaFoldDB" id="G1KWC1"/>
<keyword evidence="5" id="KW-0227">DNA damage</keyword>
<evidence type="ECO:0000256" key="11">
    <source>
        <dbReference type="PIRSR" id="PIRSR604808-3"/>
    </source>
</evidence>
<dbReference type="PANTHER" id="PTHR22748">
    <property type="entry name" value="AP ENDONUCLEASE"/>
    <property type="match status" value="1"/>
</dbReference>
<comment type="cofactor">
    <cofactor evidence="10">
        <name>Mg(2+)</name>
        <dbReference type="ChEBI" id="CHEBI:18420"/>
    </cofactor>
    <cofactor evidence="10">
        <name>Mn(2+)</name>
        <dbReference type="ChEBI" id="CHEBI:29035"/>
    </cofactor>
    <text evidence="10">Probably binds two magnesium or manganese ions per subunit.</text>
</comment>
<feature type="site" description="Transition state stabilizer" evidence="11">
    <location>
        <position position="197"/>
    </location>
</feature>
<dbReference type="InterPro" id="IPR004808">
    <property type="entry name" value="AP_endonuc_1"/>
</dbReference>
<dbReference type="GO" id="GO:0006281">
    <property type="term" value="P:DNA repair"/>
    <property type="evidence" value="ECO:0007669"/>
    <property type="project" value="UniProtKB-KW"/>
</dbReference>
<feature type="site" description="Interaction with DNA substrate" evidence="11">
    <location>
        <position position="287"/>
    </location>
</feature>
<evidence type="ECO:0000256" key="12">
    <source>
        <dbReference type="SAM" id="MobiDB-lite"/>
    </source>
</evidence>
<evidence type="ECO:0000256" key="8">
    <source>
        <dbReference type="ARBA" id="ARBA00023204"/>
    </source>
</evidence>
<dbReference type="Pfam" id="PF03372">
    <property type="entry name" value="Exo_endo_phos"/>
    <property type="match status" value="1"/>
</dbReference>
<feature type="binding site" evidence="10">
    <location>
        <position position="66"/>
    </location>
    <ligand>
        <name>Mg(2+)</name>
        <dbReference type="ChEBI" id="CHEBI:18420"/>
        <label>1</label>
    </ligand>
</feature>
<evidence type="ECO:0000313" key="15">
    <source>
        <dbReference type="Proteomes" id="UP000001646"/>
    </source>
</evidence>
<dbReference type="Ensembl" id="ENSACAT00000004694.3">
    <property type="protein sequence ID" value="ENSACAP00000019217.2"/>
    <property type="gene ID" value="ENSACAG00000004720.3"/>
</dbReference>
<protein>
    <recommendedName>
        <fullName evidence="3">exodeoxyribonuclease III</fullName>
        <ecNumber evidence="3">3.1.11.2</ecNumber>
    </recommendedName>
</protein>
<feature type="domain" description="Endonuclease/exonuclease/phosphatase" evidence="13">
    <location>
        <begin position="66"/>
        <end position="287"/>
    </location>
</feature>
<evidence type="ECO:0000256" key="10">
    <source>
        <dbReference type="PIRSR" id="PIRSR604808-2"/>
    </source>
</evidence>
<dbReference type="CDD" id="cd09076">
    <property type="entry name" value="L1-EN"/>
    <property type="match status" value="1"/>
</dbReference>
<dbReference type="Gene3D" id="3.60.10.10">
    <property type="entry name" value="Endonuclease/exonuclease/phosphatase"/>
    <property type="match status" value="1"/>
</dbReference>
<reference evidence="14" key="2">
    <citation type="submission" date="2025-08" db="UniProtKB">
        <authorList>
            <consortium name="Ensembl"/>
        </authorList>
    </citation>
    <scope>IDENTIFICATION</scope>
</reference>
<evidence type="ECO:0000313" key="14">
    <source>
        <dbReference type="Ensembl" id="ENSACAP00000019217.2"/>
    </source>
</evidence>
<feature type="active site" description="Proton donor/acceptor" evidence="9">
    <location>
        <position position="195"/>
    </location>
</feature>
<keyword evidence="4 10" id="KW-0479">Metal-binding</keyword>
<evidence type="ECO:0000256" key="4">
    <source>
        <dbReference type="ARBA" id="ARBA00022723"/>
    </source>
</evidence>
<dbReference type="GO" id="GO:0008311">
    <property type="term" value="F:double-stranded DNA 3'-5' DNA exonuclease activity"/>
    <property type="evidence" value="ECO:0007669"/>
    <property type="project" value="UniProtKB-EC"/>
</dbReference>
<accession>G1KWC1</accession>
<dbReference type="Bgee" id="ENSACAG00000004720">
    <property type="expression patterns" value="Expressed in embryo"/>
</dbReference>
<reference evidence="14" key="3">
    <citation type="submission" date="2025-09" db="UniProtKB">
        <authorList>
            <consortium name="Ensembl"/>
        </authorList>
    </citation>
    <scope>IDENTIFICATION</scope>
</reference>
<feature type="site" description="Important for catalytic activity" evidence="11">
    <location>
        <position position="262"/>
    </location>
</feature>
<keyword evidence="7 10" id="KW-0460">Magnesium</keyword>
<dbReference type="SUPFAM" id="SSF56219">
    <property type="entry name" value="DNase I-like"/>
    <property type="match status" value="1"/>
</dbReference>
<dbReference type="eggNOG" id="ENOG502SCBS">
    <property type="taxonomic scope" value="Eukaryota"/>
</dbReference>